<proteinExistence type="predicted"/>
<dbReference type="EMBL" id="CAESAG010000132">
    <property type="protein sequence ID" value="CAB4339771.1"/>
    <property type="molecule type" value="Genomic_DNA"/>
</dbReference>
<name>A0A6J5ZAZ3_9ZZZZ</name>
<evidence type="ECO:0000313" key="1">
    <source>
        <dbReference type="EMBL" id="CAB4339771.1"/>
    </source>
</evidence>
<reference evidence="1" key="1">
    <citation type="submission" date="2020-05" db="EMBL/GenBank/DDBJ databases">
        <authorList>
            <person name="Chiriac C."/>
            <person name="Salcher M."/>
            <person name="Ghai R."/>
            <person name="Kavagutti S V."/>
        </authorList>
    </citation>
    <scope>NUCLEOTIDE SEQUENCE</scope>
</reference>
<sequence length="119" mass="12835">MLTTMKKIIGFIVAILLIGFAFDIRVSHPQSGLKNALGSASSGIVIYKQSDEFEVGNKVLFNSKNTEISPVLAVVREKNAKTLDVQSGLQMERIENSAAYGRLLVIVPFIGSVAQVLGL</sequence>
<gene>
    <name evidence="1" type="ORF">UFOPK4080_00815</name>
</gene>
<accession>A0A6J5ZAZ3</accession>
<organism evidence="1">
    <name type="scientific">freshwater metagenome</name>
    <dbReference type="NCBI Taxonomy" id="449393"/>
    <lineage>
        <taxon>unclassified sequences</taxon>
        <taxon>metagenomes</taxon>
        <taxon>ecological metagenomes</taxon>
    </lineage>
</organism>
<dbReference type="AlphaFoldDB" id="A0A6J5ZAZ3"/>
<protein>
    <submittedName>
        <fullName evidence="1">Unannotated protein</fullName>
    </submittedName>
</protein>